<dbReference type="EMBL" id="CAADRA010006771">
    <property type="protein sequence ID" value="VFT96873.1"/>
    <property type="molecule type" value="Genomic_DNA"/>
</dbReference>
<dbReference type="InterPro" id="IPR029058">
    <property type="entry name" value="AB_hydrolase_fold"/>
</dbReference>
<keyword evidence="1" id="KW-0732">Signal</keyword>
<evidence type="ECO:0000313" key="2">
    <source>
        <dbReference type="EMBL" id="KAF0688174.1"/>
    </source>
</evidence>
<feature type="chain" id="PRO_5036116511" evidence="1">
    <location>
        <begin position="29"/>
        <end position="536"/>
    </location>
</feature>
<protein>
    <submittedName>
        <fullName evidence="3">Aste57867_20179 protein</fullName>
    </submittedName>
</protein>
<name>A0A485LFL3_9STRA</name>
<sequence>MPVHAAAVAVVLTGAMLLLAELIIHVSSTPHIPTLTDIVHDLRMVPGMNATLYLKRSSLCTRGRNFASIYITNATRNATGPPDVWFNAVVAIGPESDVETYSLVDGRAYYSISHNGTVLDVQCLPADQVPPLSLLMTSLASATQVHDVFDSSYSWVHCDSTLDRIFQLQFAGEPYLVCISSTTNQLRAVIGQDIEMDVAYIANATDAPPISIPQVPHSNTPLACPDIRNAIVSVNQPSNLPFDSYMALPATTTQTTCTCQGEAKPCLFVHGLGEQDVLNLSTTFPSYWGNIQDHAPCCTTTHFAHLDMVNQGWTNDLLQQSFCDAVLAVSGGDNRTIGNLILVAHSMGNLVAAAAVAAGKCHMVQGNITWVSLGGPMLGTPSANLIVELCQNELFSAISNAAQAFLGSCPAKAGRMSLLVESPNDPARAAQYAQAQHVWTQFVTRAACGTSPVGLYTSYSPLLLSTAKLASLTPANDGLVPWVSCTAAALDPSAFDTTYTSPFYKAAVNHVDLTFRNSDGWWGADRKPIKWFECGL</sequence>
<dbReference type="Gene3D" id="3.40.50.1820">
    <property type="entry name" value="alpha/beta hydrolase"/>
    <property type="match status" value="1"/>
</dbReference>
<proteinExistence type="predicted"/>
<evidence type="ECO:0000313" key="4">
    <source>
        <dbReference type="Proteomes" id="UP000332933"/>
    </source>
</evidence>
<keyword evidence="4" id="KW-1185">Reference proteome</keyword>
<dbReference type="EMBL" id="VJMH01006748">
    <property type="protein sequence ID" value="KAF0688174.1"/>
    <property type="molecule type" value="Genomic_DNA"/>
</dbReference>
<gene>
    <name evidence="3" type="primary">Aste57867_20179</name>
    <name evidence="2" type="ORF">As57867_020113</name>
    <name evidence="3" type="ORF">ASTE57867_20179</name>
</gene>
<dbReference type="PANTHER" id="PTHR22538:SF1">
    <property type="entry name" value="VWFD DOMAIN-CONTAINING PROTEIN"/>
    <property type="match status" value="1"/>
</dbReference>
<accession>A0A485LFL3</accession>
<dbReference type="OrthoDB" id="95392at2759"/>
<dbReference type="SUPFAM" id="SSF53474">
    <property type="entry name" value="alpha/beta-Hydrolases"/>
    <property type="match status" value="1"/>
</dbReference>
<dbReference type="AlphaFoldDB" id="A0A485LFL3"/>
<organism evidence="3 4">
    <name type="scientific">Aphanomyces stellatus</name>
    <dbReference type="NCBI Taxonomy" id="120398"/>
    <lineage>
        <taxon>Eukaryota</taxon>
        <taxon>Sar</taxon>
        <taxon>Stramenopiles</taxon>
        <taxon>Oomycota</taxon>
        <taxon>Saprolegniomycetes</taxon>
        <taxon>Saprolegniales</taxon>
        <taxon>Verrucalvaceae</taxon>
        <taxon>Aphanomyces</taxon>
    </lineage>
</organism>
<dbReference type="PANTHER" id="PTHR22538">
    <property type="entry name" value="CILIA- AND FLAGELLA-ASSOCIATED PROTEIN 74"/>
    <property type="match status" value="1"/>
</dbReference>
<reference evidence="2" key="2">
    <citation type="submission" date="2019-06" db="EMBL/GenBank/DDBJ databases">
        <title>Genomics analysis of Aphanomyces spp. identifies a new class of oomycete effector associated with host adaptation.</title>
        <authorList>
            <person name="Gaulin E."/>
        </authorList>
    </citation>
    <scope>NUCLEOTIDE SEQUENCE</scope>
    <source>
        <strain evidence="2">CBS 578.67</strain>
    </source>
</reference>
<reference evidence="3 4" key="1">
    <citation type="submission" date="2019-03" db="EMBL/GenBank/DDBJ databases">
        <authorList>
            <person name="Gaulin E."/>
            <person name="Dumas B."/>
        </authorList>
    </citation>
    <scope>NUCLEOTIDE SEQUENCE [LARGE SCALE GENOMIC DNA]</scope>
    <source>
        <strain evidence="3">CBS 568.67</strain>
    </source>
</reference>
<dbReference type="Proteomes" id="UP000332933">
    <property type="component" value="Unassembled WGS sequence"/>
</dbReference>
<evidence type="ECO:0000313" key="3">
    <source>
        <dbReference type="EMBL" id="VFT96873.1"/>
    </source>
</evidence>
<feature type="signal peptide" evidence="1">
    <location>
        <begin position="1"/>
        <end position="28"/>
    </location>
</feature>
<evidence type="ECO:0000256" key="1">
    <source>
        <dbReference type="SAM" id="SignalP"/>
    </source>
</evidence>